<gene>
    <name evidence="1" type="ORF">TCLT_LOCUS6296</name>
</gene>
<organism evidence="3">
    <name type="scientific">Thelazia callipaeda</name>
    <name type="common">Oriental eyeworm</name>
    <name type="synonym">Parasitic nematode</name>
    <dbReference type="NCBI Taxonomy" id="103827"/>
    <lineage>
        <taxon>Eukaryota</taxon>
        <taxon>Metazoa</taxon>
        <taxon>Ecdysozoa</taxon>
        <taxon>Nematoda</taxon>
        <taxon>Chromadorea</taxon>
        <taxon>Rhabditida</taxon>
        <taxon>Spirurina</taxon>
        <taxon>Spiruromorpha</taxon>
        <taxon>Thelazioidea</taxon>
        <taxon>Thelaziidae</taxon>
        <taxon>Thelazia</taxon>
    </lineage>
</organism>
<dbReference type="WBParaSite" id="TCLT_0000630701-mRNA-1">
    <property type="protein sequence ID" value="TCLT_0000630701-mRNA-1"/>
    <property type="gene ID" value="TCLT_0000630701"/>
</dbReference>
<name>A0A0N5D0I3_THECL</name>
<dbReference type="OrthoDB" id="5873812at2759"/>
<reference evidence="3" key="1">
    <citation type="submission" date="2017-02" db="UniProtKB">
        <authorList>
            <consortium name="WormBaseParasite"/>
        </authorList>
    </citation>
    <scope>IDENTIFICATION</scope>
</reference>
<dbReference type="EMBL" id="UYYF01004405">
    <property type="protein sequence ID" value="VDN03633.1"/>
    <property type="molecule type" value="Genomic_DNA"/>
</dbReference>
<proteinExistence type="predicted"/>
<dbReference type="AlphaFoldDB" id="A0A0N5D0I3"/>
<protein>
    <submittedName>
        <fullName evidence="3">Tautomerase family protein</fullName>
    </submittedName>
</protein>
<sequence>MPILFADIPKGLNIEEFKKNLAALFSLISCSHMHAYQVWPGNSFDVFLNLSYRRMLNSDEALQQAQGDFAHIQKQTCQLLKAIGANNVTVQVDIVRGDGQNIKNRCVGRNCLKKSCCDSENIVP</sequence>
<reference evidence="1 2" key="2">
    <citation type="submission" date="2018-11" db="EMBL/GenBank/DDBJ databases">
        <authorList>
            <consortium name="Pathogen Informatics"/>
        </authorList>
    </citation>
    <scope>NUCLEOTIDE SEQUENCE [LARGE SCALE GENOMIC DNA]</scope>
</reference>
<evidence type="ECO:0000313" key="1">
    <source>
        <dbReference type="EMBL" id="VDN03633.1"/>
    </source>
</evidence>
<evidence type="ECO:0000313" key="2">
    <source>
        <dbReference type="Proteomes" id="UP000276776"/>
    </source>
</evidence>
<dbReference type="Proteomes" id="UP000276776">
    <property type="component" value="Unassembled WGS sequence"/>
</dbReference>
<accession>A0A0N5D0I3</accession>
<evidence type="ECO:0000313" key="3">
    <source>
        <dbReference type="WBParaSite" id="TCLT_0000630701-mRNA-1"/>
    </source>
</evidence>
<keyword evidence="2" id="KW-1185">Reference proteome</keyword>